<dbReference type="RefSeq" id="WP_339087802.1">
    <property type="nucleotide sequence ID" value="NZ_LR743507.1"/>
</dbReference>
<dbReference type="EMBL" id="LR743507">
    <property type="protein sequence ID" value="CAA2099057.1"/>
    <property type="molecule type" value="Genomic_DNA"/>
</dbReference>
<name>A0A679IGX3_VARPD</name>
<protein>
    <submittedName>
        <fullName evidence="2">Uncharacterized protein</fullName>
    </submittedName>
</protein>
<evidence type="ECO:0000313" key="2">
    <source>
        <dbReference type="EMBL" id="CAA2099057.1"/>
    </source>
</evidence>
<accession>A0A679IGX3</accession>
<dbReference type="AlphaFoldDB" id="A0A679IGX3"/>
<reference evidence="2" key="1">
    <citation type="submission" date="2019-12" db="EMBL/GenBank/DDBJ databases">
        <authorList>
            <person name="Cremers G."/>
        </authorList>
    </citation>
    <scope>NUCLEOTIDE SEQUENCE</scope>
    <source>
        <strain evidence="2">Vvax</strain>
    </source>
</reference>
<proteinExistence type="predicted"/>
<feature type="region of interest" description="Disordered" evidence="1">
    <location>
        <begin position="145"/>
        <end position="176"/>
    </location>
</feature>
<organism evidence="2">
    <name type="scientific">Variovorax paradoxus</name>
    <dbReference type="NCBI Taxonomy" id="34073"/>
    <lineage>
        <taxon>Bacteria</taxon>
        <taxon>Pseudomonadati</taxon>
        <taxon>Pseudomonadota</taxon>
        <taxon>Betaproteobacteria</taxon>
        <taxon>Burkholderiales</taxon>
        <taxon>Comamonadaceae</taxon>
        <taxon>Variovorax</taxon>
    </lineage>
</organism>
<evidence type="ECO:0000256" key="1">
    <source>
        <dbReference type="SAM" id="MobiDB-lite"/>
    </source>
</evidence>
<gene>
    <name evidence="2" type="ORF">VVAX_00001</name>
</gene>
<sequence length="176" mass="17740">MPSSALHPWPALAVAALVAACSPTFNWREVPVAESGLVAMLPCKPDRADRALPLGAESVRVDMTGCEAGGATFAIAHASASGPAQAEAWLNAWRAATRAQLGGAAAAESSAAVQRATATPSPLRLDAPGAPQGAAPVQILRLAQSHKADSAAPYQSTDRAKSSSDAPPTAPFDGVP</sequence>